<feature type="compositionally biased region" description="Low complexity" evidence="1">
    <location>
        <begin position="167"/>
        <end position="193"/>
    </location>
</feature>
<evidence type="ECO:0000313" key="3">
    <source>
        <dbReference type="Proteomes" id="UP001215151"/>
    </source>
</evidence>
<protein>
    <submittedName>
        <fullName evidence="2">Uncharacterized protein</fullName>
    </submittedName>
</protein>
<evidence type="ECO:0000313" key="2">
    <source>
        <dbReference type="EMBL" id="KAJ8496566.1"/>
    </source>
</evidence>
<organism evidence="2 3">
    <name type="scientific">Trametes cubensis</name>
    <dbReference type="NCBI Taxonomy" id="1111947"/>
    <lineage>
        <taxon>Eukaryota</taxon>
        <taxon>Fungi</taxon>
        <taxon>Dikarya</taxon>
        <taxon>Basidiomycota</taxon>
        <taxon>Agaricomycotina</taxon>
        <taxon>Agaricomycetes</taxon>
        <taxon>Polyporales</taxon>
        <taxon>Polyporaceae</taxon>
        <taxon>Trametes</taxon>
    </lineage>
</organism>
<proteinExistence type="predicted"/>
<name>A0AAD7XF81_9APHY</name>
<evidence type="ECO:0000256" key="1">
    <source>
        <dbReference type="SAM" id="MobiDB-lite"/>
    </source>
</evidence>
<reference evidence="2" key="1">
    <citation type="submission" date="2022-11" db="EMBL/GenBank/DDBJ databases">
        <title>Genome Sequence of Cubamyces cubensis.</title>
        <authorList>
            <person name="Buettner E."/>
        </authorList>
    </citation>
    <scope>NUCLEOTIDE SEQUENCE</scope>
    <source>
        <strain evidence="2">MPL-01</strain>
    </source>
</reference>
<comment type="caution">
    <text evidence="2">The sequence shown here is derived from an EMBL/GenBank/DDBJ whole genome shotgun (WGS) entry which is preliminary data.</text>
</comment>
<dbReference type="AlphaFoldDB" id="A0AAD7XF81"/>
<feature type="compositionally biased region" description="Polar residues" evidence="1">
    <location>
        <begin position="144"/>
        <end position="160"/>
    </location>
</feature>
<gene>
    <name evidence="2" type="ORF">ONZ51_g986</name>
</gene>
<dbReference type="EMBL" id="JAPEVG010000013">
    <property type="protein sequence ID" value="KAJ8496566.1"/>
    <property type="molecule type" value="Genomic_DNA"/>
</dbReference>
<feature type="compositionally biased region" description="Low complexity" evidence="1">
    <location>
        <begin position="200"/>
        <end position="213"/>
    </location>
</feature>
<dbReference type="Proteomes" id="UP001215151">
    <property type="component" value="Unassembled WGS sequence"/>
</dbReference>
<feature type="region of interest" description="Disordered" evidence="1">
    <location>
        <begin position="127"/>
        <end position="213"/>
    </location>
</feature>
<keyword evidence="3" id="KW-1185">Reference proteome</keyword>
<sequence>MSYSSPFTPSSNPQFYPQGSQAFCDGYSQTYYAEHELQSLSHTASIHDHPWLAAGSDPTLDSAELSNNYLAVGHTALSADFADAYQTAPSSLELAFAFPDEQSGYAFSAIGQDPCAFILSDPDPNTTSPSYSYPNAGSVPASPASPNTLNNAPCGSTFSTLADALGSPTPVSPGASTPATPPSTYTSPSITPPQVDAPWSDFGSESDASSPSSSVYDATLLAEPPTFPLATPSVLSLVPRPLITTPRRNAPVNHRARHAPAPSSSLSANRWKCPFCSYEQTKKRKPDLRRHINTHFSTAEHWVCCGVPLFDAELVKDLPAAVLQREPVLYNGQLMVGGCNQSFSRRDALGRHLHAKKGVCFGSKLAPYLIGNQLGAR</sequence>
<accession>A0AAD7XF81</accession>